<dbReference type="EMBL" id="OY757135">
    <property type="protein sequence ID" value="CAK1261469.1"/>
    <property type="molecule type" value="Genomic_DNA"/>
</dbReference>
<protein>
    <recommendedName>
        <fullName evidence="6">Conjugal transfer protein</fullName>
    </recommendedName>
</protein>
<reference evidence="2" key="2">
    <citation type="submission" date="2023-10" db="EMBL/GenBank/DDBJ databases">
        <authorList>
            <person name="Leclercq S."/>
        </authorList>
    </citation>
    <scope>NUCLEOTIDE SEQUENCE</scope>
    <source>
        <strain evidence="2">F801</strain>
        <plasmid evidence="2">pF801-2</plasmid>
    </source>
</reference>
<dbReference type="Proteomes" id="UP001295876">
    <property type="component" value="Plasmid pF801-2"/>
</dbReference>
<dbReference type="EMBL" id="RNLZ01000129">
    <property type="protein sequence ID" value="MGE17288.1"/>
    <property type="molecule type" value="Genomic_DNA"/>
</dbReference>
<sequence length="115" mass="12354">MHANFKACAKKLLLSLVVCTAIISQNAGADNAMRNIFNGMMTTTSPASFETATRTGVVGGSFSYRTTNVNTNLVSMSFPKASVGCNGIDVFLGSFSMIKQQTEKDTEVQNTERDN</sequence>
<accession>A0A3K1A9I0</accession>
<evidence type="ECO:0000313" key="3">
    <source>
        <dbReference type="EMBL" id="MGE17288.1"/>
    </source>
</evidence>
<dbReference type="AlphaFoldDB" id="A0A3K1A9I0"/>
<keyword evidence="1" id="KW-0732">Signal</keyword>
<evidence type="ECO:0000256" key="1">
    <source>
        <dbReference type="SAM" id="SignalP"/>
    </source>
</evidence>
<name>A0A3K1A9I0_ECOLX</name>
<feature type="chain" id="PRO_5042709821" description="Conjugal transfer protein" evidence="1">
    <location>
        <begin position="30"/>
        <end position="115"/>
    </location>
</feature>
<geneLocation type="plasmid" evidence="2 5">
    <name>pF801-2</name>
</geneLocation>
<gene>
    <name evidence="3" type="ORF">D9D43_27940</name>
    <name evidence="2" type="ORF">FGAF801_48940</name>
</gene>
<keyword evidence="2" id="KW-0614">Plasmid</keyword>
<organism evidence="3 4">
    <name type="scientific">Escherichia coli</name>
    <dbReference type="NCBI Taxonomy" id="562"/>
    <lineage>
        <taxon>Bacteria</taxon>
        <taxon>Pseudomonadati</taxon>
        <taxon>Pseudomonadota</taxon>
        <taxon>Gammaproteobacteria</taxon>
        <taxon>Enterobacterales</taxon>
        <taxon>Enterobacteriaceae</taxon>
        <taxon>Escherichia</taxon>
    </lineage>
</organism>
<evidence type="ECO:0000313" key="4">
    <source>
        <dbReference type="Proteomes" id="UP000272336"/>
    </source>
</evidence>
<dbReference type="Proteomes" id="UP000272336">
    <property type="component" value="Unassembled WGS sequence"/>
</dbReference>
<evidence type="ECO:0000313" key="5">
    <source>
        <dbReference type="Proteomes" id="UP001295876"/>
    </source>
</evidence>
<feature type="signal peptide" evidence="1">
    <location>
        <begin position="1"/>
        <end position="29"/>
    </location>
</feature>
<evidence type="ECO:0008006" key="6">
    <source>
        <dbReference type="Google" id="ProtNLM"/>
    </source>
</evidence>
<dbReference type="Pfam" id="PF06122">
    <property type="entry name" value="TraH"/>
    <property type="match status" value="1"/>
</dbReference>
<reference evidence="3 4" key="1">
    <citation type="submission" date="2018-10" db="EMBL/GenBank/DDBJ databases">
        <authorList>
            <consortium name="NARMS: The National Antimicrobial Resistance Monitoring System"/>
        </authorList>
    </citation>
    <scope>NUCLEOTIDE SEQUENCE [LARGE SCALE GENOMIC DNA]</scope>
    <source>
        <strain evidence="3 4">CVM N17EC0060</strain>
    </source>
</reference>
<dbReference type="InterPro" id="IPR010927">
    <property type="entry name" value="T4SS_TraH"/>
</dbReference>
<proteinExistence type="predicted"/>
<evidence type="ECO:0000313" key="2">
    <source>
        <dbReference type="EMBL" id="CAK1261469.1"/>
    </source>
</evidence>